<evidence type="ECO:0000313" key="3">
    <source>
        <dbReference type="EMBL" id="OCK83805.1"/>
    </source>
</evidence>
<feature type="compositionally biased region" description="Polar residues" evidence="1">
    <location>
        <begin position="283"/>
        <end position="301"/>
    </location>
</feature>
<feature type="transmembrane region" description="Helical" evidence="2">
    <location>
        <begin position="95"/>
        <end position="115"/>
    </location>
</feature>
<dbReference type="Proteomes" id="UP000250266">
    <property type="component" value="Unassembled WGS sequence"/>
</dbReference>
<gene>
    <name evidence="3" type="ORF">K432DRAFT_290277</name>
</gene>
<name>A0A8E2EHA5_9PEZI</name>
<keyword evidence="2" id="KW-1133">Transmembrane helix</keyword>
<feature type="transmembrane region" description="Helical" evidence="2">
    <location>
        <begin position="226"/>
        <end position="246"/>
    </location>
</feature>
<feature type="transmembrane region" description="Helical" evidence="2">
    <location>
        <begin position="64"/>
        <end position="83"/>
    </location>
</feature>
<feature type="transmembrane region" description="Helical" evidence="2">
    <location>
        <begin position="187"/>
        <end position="206"/>
    </location>
</feature>
<accession>A0A8E2EHA5</accession>
<evidence type="ECO:0000256" key="1">
    <source>
        <dbReference type="SAM" id="MobiDB-lite"/>
    </source>
</evidence>
<organism evidence="3 4">
    <name type="scientific">Lepidopterella palustris CBS 459.81</name>
    <dbReference type="NCBI Taxonomy" id="1314670"/>
    <lineage>
        <taxon>Eukaryota</taxon>
        <taxon>Fungi</taxon>
        <taxon>Dikarya</taxon>
        <taxon>Ascomycota</taxon>
        <taxon>Pezizomycotina</taxon>
        <taxon>Dothideomycetes</taxon>
        <taxon>Pleosporomycetidae</taxon>
        <taxon>Mytilinidiales</taxon>
        <taxon>Argynnaceae</taxon>
        <taxon>Lepidopterella</taxon>
    </lineage>
</organism>
<dbReference type="EMBL" id="KV744852">
    <property type="protein sequence ID" value="OCK83805.1"/>
    <property type="molecule type" value="Genomic_DNA"/>
</dbReference>
<evidence type="ECO:0000256" key="2">
    <source>
        <dbReference type="SAM" id="Phobius"/>
    </source>
</evidence>
<dbReference type="AlphaFoldDB" id="A0A8E2EHA5"/>
<feature type="non-terminal residue" evidence="3">
    <location>
        <position position="301"/>
    </location>
</feature>
<proteinExistence type="predicted"/>
<keyword evidence="4" id="KW-1185">Reference proteome</keyword>
<feature type="region of interest" description="Disordered" evidence="1">
    <location>
        <begin position="280"/>
        <end position="301"/>
    </location>
</feature>
<feature type="transmembrane region" description="Helical" evidence="2">
    <location>
        <begin position="37"/>
        <end position="57"/>
    </location>
</feature>
<reference evidence="3 4" key="1">
    <citation type="journal article" date="2016" name="Nat. Commun.">
        <title>Ectomycorrhizal ecology is imprinted in the genome of the dominant symbiotic fungus Cenococcum geophilum.</title>
        <authorList>
            <consortium name="DOE Joint Genome Institute"/>
            <person name="Peter M."/>
            <person name="Kohler A."/>
            <person name="Ohm R.A."/>
            <person name="Kuo A."/>
            <person name="Krutzmann J."/>
            <person name="Morin E."/>
            <person name="Arend M."/>
            <person name="Barry K.W."/>
            <person name="Binder M."/>
            <person name="Choi C."/>
            <person name="Clum A."/>
            <person name="Copeland A."/>
            <person name="Grisel N."/>
            <person name="Haridas S."/>
            <person name="Kipfer T."/>
            <person name="LaButti K."/>
            <person name="Lindquist E."/>
            <person name="Lipzen A."/>
            <person name="Maire R."/>
            <person name="Meier B."/>
            <person name="Mihaltcheva S."/>
            <person name="Molinier V."/>
            <person name="Murat C."/>
            <person name="Poggeler S."/>
            <person name="Quandt C.A."/>
            <person name="Sperisen C."/>
            <person name="Tritt A."/>
            <person name="Tisserant E."/>
            <person name="Crous P.W."/>
            <person name="Henrissat B."/>
            <person name="Nehls U."/>
            <person name="Egli S."/>
            <person name="Spatafora J.W."/>
            <person name="Grigoriev I.V."/>
            <person name="Martin F.M."/>
        </authorList>
    </citation>
    <scope>NUCLEOTIDE SEQUENCE [LARGE SCALE GENOMIC DNA]</scope>
    <source>
        <strain evidence="3 4">CBS 459.81</strain>
    </source>
</reference>
<keyword evidence="2" id="KW-0472">Membrane</keyword>
<evidence type="ECO:0000313" key="4">
    <source>
        <dbReference type="Proteomes" id="UP000250266"/>
    </source>
</evidence>
<sequence>CHIYGDPDLYGIGIRTSFYIQYGVCGLAQILKLQESISAAVQGTVVIMLAVLINTYISTAKGSFAALEWFIVSILVLFLPLWFEFPSDYDENPVGTGFILLLSSVFSLSQPWLYFKILDQGRKAGCILYLPWAIVFMLRGLVQLWRGVDGEADAGENQQPTDSREHKDTLQESATVPTRWLHFKINITAKLIVGYLFLYPCFIAFVEKTILINQLDLSSAPLNSASQLIPFLVAVFSTPIVAWSILREGRKEKEKAENRAADQLYKQMQEVLANVSRPIALQPQGSGNPRQGIQVGHDNSG</sequence>
<protein>
    <submittedName>
        <fullName evidence="3">Uncharacterized protein</fullName>
    </submittedName>
</protein>
<keyword evidence="2" id="KW-0812">Transmembrane</keyword>
<dbReference type="OrthoDB" id="3945378at2759"/>